<dbReference type="Gene3D" id="3.90.550.10">
    <property type="entry name" value="Spore Coat Polysaccharide Biosynthesis Protein SpsA, Chain A"/>
    <property type="match status" value="1"/>
</dbReference>
<evidence type="ECO:0000313" key="3">
    <source>
        <dbReference type="EMBL" id="TGL02345.1"/>
    </source>
</evidence>
<dbReference type="Proteomes" id="UP000297617">
    <property type="component" value="Unassembled WGS sequence"/>
</dbReference>
<name>A0A7I0HN00_9LEPT</name>
<organism evidence="3 5">
    <name type="scientific">Leptospira bouyouniensis</name>
    <dbReference type="NCBI Taxonomy" id="2484911"/>
    <lineage>
        <taxon>Bacteria</taxon>
        <taxon>Pseudomonadati</taxon>
        <taxon>Spirochaetota</taxon>
        <taxon>Spirochaetia</taxon>
        <taxon>Leptospirales</taxon>
        <taxon>Leptospiraceae</taxon>
        <taxon>Leptospira</taxon>
    </lineage>
</organism>
<dbReference type="EMBL" id="RQFD01000015">
    <property type="protein sequence ID" value="TGK48569.1"/>
    <property type="molecule type" value="Genomic_DNA"/>
</dbReference>
<comment type="caution">
    <text evidence="3">The sequence shown here is derived from an EMBL/GenBank/DDBJ whole genome shotgun (WGS) entry which is preliminary data.</text>
</comment>
<reference evidence="2" key="1">
    <citation type="submission" date="2018-10" db="EMBL/GenBank/DDBJ databases">
        <authorList>
            <person name="Vincent A.T."/>
            <person name="Schiettekatte O."/>
            <person name="Bourhy P."/>
            <person name="Veyrier F.J."/>
            <person name="Picardeau M."/>
        </authorList>
    </citation>
    <scope>NUCLEOTIDE SEQUENCE</scope>
    <source>
        <strain evidence="2">201800295</strain>
    </source>
</reference>
<keyword evidence="4" id="KW-1185">Reference proteome</keyword>
<dbReference type="RefSeq" id="WP_135754282.1">
    <property type="nucleotide sequence ID" value="NZ_RQFD01000015.1"/>
</dbReference>
<accession>A0A7I0HN00</accession>
<evidence type="ECO:0000313" key="2">
    <source>
        <dbReference type="EMBL" id="TGK48569.1"/>
    </source>
</evidence>
<dbReference type="InterPro" id="IPR050486">
    <property type="entry name" value="Mannose-1P_guanyltransferase"/>
</dbReference>
<dbReference type="SUPFAM" id="SSF53448">
    <property type="entry name" value="Nucleotide-diphospho-sugar transferases"/>
    <property type="match status" value="1"/>
</dbReference>
<dbReference type="Pfam" id="PF00483">
    <property type="entry name" value="NTP_transferase"/>
    <property type="match status" value="1"/>
</dbReference>
<dbReference type="InterPro" id="IPR005835">
    <property type="entry name" value="NTP_transferase_dom"/>
</dbReference>
<reference evidence="4 5" key="2">
    <citation type="journal article" date="2019" name="PLoS Negl. Trop. Dis.">
        <title>Revisiting the worldwide diversity of Leptospira species in the environment.</title>
        <authorList>
            <person name="Vincent A.T."/>
            <person name="Schiettekatte O."/>
            <person name="Bourhy P."/>
            <person name="Veyrier F.J."/>
            <person name="Picardeau M."/>
        </authorList>
    </citation>
    <scope>NUCLEOTIDE SEQUENCE [LARGE SCALE GENOMIC DNA]</scope>
    <source>
        <strain evidence="3 5">201800273</strain>
        <strain evidence="4">201800295</strain>
    </source>
</reference>
<evidence type="ECO:0000259" key="1">
    <source>
        <dbReference type="Pfam" id="PF00483"/>
    </source>
</evidence>
<protein>
    <submittedName>
        <fullName evidence="3">Nucleotidyltransferase family protein</fullName>
    </submittedName>
</protein>
<feature type="domain" description="Nucleotidyl transferase" evidence="1">
    <location>
        <begin position="5"/>
        <end position="225"/>
    </location>
</feature>
<dbReference type="InterPro" id="IPR029044">
    <property type="entry name" value="Nucleotide-diphossugar_trans"/>
</dbReference>
<dbReference type="EMBL" id="RQFT01000015">
    <property type="protein sequence ID" value="TGL02345.1"/>
    <property type="molecule type" value="Genomic_DNA"/>
</dbReference>
<evidence type="ECO:0000313" key="4">
    <source>
        <dbReference type="Proteomes" id="UP000297617"/>
    </source>
</evidence>
<dbReference type="GO" id="GO:0016740">
    <property type="term" value="F:transferase activity"/>
    <property type="evidence" value="ECO:0007669"/>
    <property type="project" value="UniProtKB-KW"/>
</dbReference>
<sequence>MSKRAVILAGGKGTRLRPYTTVLPKPLMPIGEYPILEVIVRQLAYFGFNHITIAVNHQAHLIEAFFQDGKKWNVKIDYSLEDQPLGTMGPLKLIHDLPENFLVMNGDVLTDINYSNFFESHISSGSIFTISSMHREQLIDFGVLDTNEKNLLIGFREKPRQVFQVSMGVYLLSRKALSYVPDHTVFGFDNLMLKLLEVKENVSVLPHKGYWLDIGRPDDYERAIDEFELLKHNFLHE</sequence>
<dbReference type="PANTHER" id="PTHR22572">
    <property type="entry name" value="SUGAR-1-PHOSPHATE GUANYL TRANSFERASE"/>
    <property type="match status" value="1"/>
</dbReference>
<keyword evidence="3" id="KW-0808">Transferase</keyword>
<gene>
    <name evidence="2" type="ORF">EHQ10_12735</name>
    <name evidence="3" type="ORF">EHQ43_18485</name>
</gene>
<dbReference type="AlphaFoldDB" id="A0A7I0HN00"/>
<proteinExistence type="predicted"/>
<evidence type="ECO:0000313" key="5">
    <source>
        <dbReference type="Proteomes" id="UP000297641"/>
    </source>
</evidence>
<dbReference type="Proteomes" id="UP000297641">
    <property type="component" value="Unassembled WGS sequence"/>
</dbReference>